<dbReference type="HOGENOM" id="CLU_2033593_0_0_12"/>
<name>C0R8S2_BORVA</name>
<dbReference type="Pfam" id="PF25882">
    <property type="entry name" value="Plasmid_parti_C"/>
    <property type="match status" value="1"/>
</dbReference>
<dbReference type="GeneID" id="63641821"/>
<accession>C0R8S2</accession>
<dbReference type="EMBL" id="CP001437">
    <property type="protein sequence ID" value="ACN52872.1"/>
    <property type="molecule type" value="Genomic_DNA"/>
</dbReference>
<dbReference type="RefSeq" id="WP_012665314.1">
    <property type="nucleotide sequence ID" value="NC_012166.1"/>
</dbReference>
<dbReference type="OrthoDB" id="350943at2"/>
<dbReference type="AlphaFoldDB" id="C0R8S2"/>
<evidence type="ECO:0000259" key="1">
    <source>
        <dbReference type="Pfam" id="PF01672"/>
    </source>
</evidence>
<dbReference type="InterPro" id="IPR002596">
    <property type="entry name" value="Plasmid_parti"/>
</dbReference>
<protein>
    <submittedName>
        <fullName evidence="3">Putative plasmid partition protein</fullName>
    </submittedName>
</protein>
<sequence length="121" mass="14916">MCYLFCIFLFILARFRIIFNFKIARTQAYKYIKITQLIFEGELKEIDIIKNGIDKTLLNLIKYKKVKSRENLIKPFKIRLQTQEVFDFYKKNPKFTGYIFEDFYKKNKERLIEKLEKYKNK</sequence>
<organism evidence="3 4">
    <name type="scientific">Borreliella valaisiana VS116</name>
    <dbReference type="NCBI Taxonomy" id="445987"/>
    <lineage>
        <taxon>Bacteria</taxon>
        <taxon>Pseudomonadati</taxon>
        <taxon>Spirochaetota</taxon>
        <taxon>Spirochaetia</taxon>
        <taxon>Spirochaetales</taxon>
        <taxon>Borreliaceae</taxon>
        <taxon>Borreliella</taxon>
    </lineage>
</organism>
<feature type="domain" description="Plasmid partition protein putative C-terminal" evidence="2">
    <location>
        <begin position="70"/>
        <end position="120"/>
    </location>
</feature>
<dbReference type="Proteomes" id="UP000006163">
    <property type="component" value="Plasmid VS116_lp25"/>
</dbReference>
<feature type="domain" description="Plasmid partition protein putative N-terminal" evidence="1">
    <location>
        <begin position="17"/>
        <end position="65"/>
    </location>
</feature>
<dbReference type="NCBIfam" id="NF033725">
    <property type="entry name" value="borfam_49"/>
    <property type="match status" value="1"/>
</dbReference>
<evidence type="ECO:0000259" key="2">
    <source>
        <dbReference type="Pfam" id="PF25882"/>
    </source>
</evidence>
<proteinExistence type="predicted"/>
<evidence type="ECO:0000313" key="3">
    <source>
        <dbReference type="EMBL" id="ACN52872.1"/>
    </source>
</evidence>
<keyword evidence="4" id="KW-1185">Reference proteome</keyword>
<dbReference type="Pfam" id="PF01672">
    <property type="entry name" value="Plasmid_parti_N"/>
    <property type="match status" value="1"/>
</dbReference>
<evidence type="ECO:0000313" key="4">
    <source>
        <dbReference type="Proteomes" id="UP000006163"/>
    </source>
</evidence>
<dbReference type="InterPro" id="IPR058550">
    <property type="entry name" value="Plasmid_parti_N"/>
</dbReference>
<keyword evidence="3" id="KW-0614">Plasmid</keyword>
<gene>
    <name evidence="3" type="ORF">BVAVS116_E0041</name>
</gene>
<geneLocation type="plasmid" evidence="3 4">
    <name>VS116_lp25</name>
</geneLocation>
<reference evidence="3 4" key="1">
    <citation type="journal article" date="2012" name="J. Bacteriol.">
        <title>Whole-Genome Sequences of Borrelia bissettii, Borrelia valaisiana, and Borrelia spielmanii.</title>
        <authorList>
            <person name="Schutzer S.E."/>
            <person name="Fraser-Liggett C.M."/>
            <person name="Qiu W.G."/>
            <person name="Kraiczy P."/>
            <person name="Mongodin E.F."/>
            <person name="Dunn J.J."/>
            <person name="Luft B.J."/>
            <person name="Casjens S.R."/>
        </authorList>
    </citation>
    <scope>NUCLEOTIDE SEQUENCE [LARGE SCALE GENOMIC DNA]</scope>
    <source>
        <strain evidence="3 4">VS116</strain>
        <plasmid evidence="3">VS116_lp25</plasmid>
    </source>
</reference>
<dbReference type="InterPro" id="IPR058551">
    <property type="entry name" value="Plasmid_parti_C"/>
</dbReference>